<protein>
    <recommendedName>
        <fullName evidence="11">Dolichyl-diphosphooligosaccharide--protein glycosyltransferase subunit DAD1</fullName>
        <shortName evidence="11">Oligosaccharyl transferase subunit DAD1</shortName>
    </recommendedName>
</protein>
<keyword evidence="6" id="KW-0812">Transmembrane</keyword>
<reference evidence="13" key="1">
    <citation type="submission" date="2017-07" db="EMBL/GenBank/DDBJ databases">
        <title>Taro Niue Genome Assembly and Annotation.</title>
        <authorList>
            <person name="Atibalentja N."/>
            <person name="Keating K."/>
            <person name="Fields C.J."/>
        </authorList>
    </citation>
    <scope>NUCLEOTIDE SEQUENCE</scope>
    <source>
        <strain evidence="13">Niue_2</strain>
        <tissue evidence="13">Leaf</tissue>
    </source>
</reference>
<feature type="region of interest" description="Disordered" evidence="12">
    <location>
        <begin position="9"/>
        <end position="138"/>
    </location>
</feature>
<comment type="pathway">
    <text evidence="3 11">Protein modification; protein glycosylation.</text>
</comment>
<comment type="similarity">
    <text evidence="4 11">Belongs to the DAD/OST2 family.</text>
</comment>
<evidence type="ECO:0000256" key="8">
    <source>
        <dbReference type="ARBA" id="ARBA00022824"/>
    </source>
</evidence>
<accession>A0A843V2V9</accession>
<keyword evidence="10" id="KW-0472">Membrane</keyword>
<feature type="compositionally biased region" description="Polar residues" evidence="12">
    <location>
        <begin position="127"/>
        <end position="138"/>
    </location>
</feature>
<dbReference type="GO" id="GO:0006487">
    <property type="term" value="P:protein N-linked glycosylation"/>
    <property type="evidence" value="ECO:0007669"/>
    <property type="project" value="TreeGrafter"/>
</dbReference>
<dbReference type="Pfam" id="PF02109">
    <property type="entry name" value="DAD"/>
    <property type="match status" value="1"/>
</dbReference>
<evidence type="ECO:0000256" key="4">
    <source>
        <dbReference type="ARBA" id="ARBA00009386"/>
    </source>
</evidence>
<dbReference type="EMBL" id="NMUH01001232">
    <property type="protein sequence ID" value="MQL90338.1"/>
    <property type="molecule type" value="Genomic_DNA"/>
</dbReference>
<feature type="region of interest" description="Disordered" evidence="12">
    <location>
        <begin position="156"/>
        <end position="186"/>
    </location>
</feature>
<sequence>MPILLITRANTARPSNRRHLSPQPVRPDPSSAPSTDHHLSLPRARGLHTHHANAGPCQTPQSSAFAGHGALRQRPSPASAARACEQGSTPSRGSQPATRFPFTFAEASRPHPLGRQPPLEAIRDAQPNANCPSRGSASGASRVPVAAFSCSRFATPATQLAPPGSPTSENTSPTASPKTGRLTTSFATRGSDSHKVCQAVVGRSGSQQQQPPLRAAYHRPWYEPPFFNGSVVYMGAVGSFPFNSFLSGVLSCVGTAVLAVCLRIQVNKENKEFKDLPPERAFADFVLCNLVLHLVIMNFLG</sequence>
<dbReference type="PANTHER" id="PTHR10705">
    <property type="entry name" value="DOLICHYL-DIPHOSPHOOLIGOSACCHARIDE--PROTEIN GLYCOSYLTRANSFERASE SUBUNIT DAD1"/>
    <property type="match status" value="1"/>
</dbReference>
<keyword evidence="7" id="KW-0053">Apoptosis</keyword>
<name>A0A843V2V9_COLES</name>
<keyword evidence="14" id="KW-1185">Reference proteome</keyword>
<evidence type="ECO:0000256" key="11">
    <source>
        <dbReference type="RuleBase" id="RU361136"/>
    </source>
</evidence>
<feature type="compositionally biased region" description="Low complexity" evidence="12">
    <location>
        <begin position="74"/>
        <end position="83"/>
    </location>
</feature>
<evidence type="ECO:0000256" key="10">
    <source>
        <dbReference type="ARBA" id="ARBA00023136"/>
    </source>
</evidence>
<feature type="compositionally biased region" description="Polar residues" evidence="12">
    <location>
        <begin position="166"/>
        <end position="186"/>
    </location>
</feature>
<keyword evidence="8 11" id="KW-0256">Endoplasmic reticulum</keyword>
<dbReference type="Proteomes" id="UP000652761">
    <property type="component" value="Unassembled WGS sequence"/>
</dbReference>
<evidence type="ECO:0000256" key="12">
    <source>
        <dbReference type="SAM" id="MobiDB-lite"/>
    </source>
</evidence>
<evidence type="ECO:0000256" key="1">
    <source>
        <dbReference type="ARBA" id="ARBA00002791"/>
    </source>
</evidence>
<organism evidence="13 14">
    <name type="scientific">Colocasia esculenta</name>
    <name type="common">Wild taro</name>
    <name type="synonym">Arum esculentum</name>
    <dbReference type="NCBI Taxonomy" id="4460"/>
    <lineage>
        <taxon>Eukaryota</taxon>
        <taxon>Viridiplantae</taxon>
        <taxon>Streptophyta</taxon>
        <taxon>Embryophyta</taxon>
        <taxon>Tracheophyta</taxon>
        <taxon>Spermatophyta</taxon>
        <taxon>Magnoliopsida</taxon>
        <taxon>Liliopsida</taxon>
        <taxon>Araceae</taxon>
        <taxon>Aroideae</taxon>
        <taxon>Colocasieae</taxon>
        <taxon>Colocasia</taxon>
    </lineage>
</organism>
<dbReference type="GO" id="GO:0008250">
    <property type="term" value="C:oligosaccharyltransferase complex"/>
    <property type="evidence" value="ECO:0007669"/>
    <property type="project" value="InterPro"/>
</dbReference>
<evidence type="ECO:0000256" key="5">
    <source>
        <dbReference type="ARBA" id="ARBA00011157"/>
    </source>
</evidence>
<evidence type="ECO:0000313" key="13">
    <source>
        <dbReference type="EMBL" id="MQL90338.1"/>
    </source>
</evidence>
<dbReference type="AlphaFoldDB" id="A0A843V2V9"/>
<dbReference type="PANTHER" id="PTHR10705:SF0">
    <property type="entry name" value="DOLICHYL-DIPHOSPHOOLIGOSACCHARIDE--PROTEIN GLYCOSYLTRANSFERASE SUBUNIT DAD1"/>
    <property type="match status" value="1"/>
</dbReference>
<dbReference type="OrthoDB" id="445566at2759"/>
<dbReference type="UniPathway" id="UPA00378"/>
<evidence type="ECO:0000256" key="6">
    <source>
        <dbReference type="ARBA" id="ARBA00022692"/>
    </source>
</evidence>
<keyword evidence="9" id="KW-1133">Transmembrane helix</keyword>
<comment type="caution">
    <text evidence="13">The sequence shown here is derived from an EMBL/GenBank/DDBJ whole genome shotgun (WGS) entry which is preliminary data.</text>
</comment>
<comment type="function">
    <text evidence="1 11">Subunit of the oligosaccharyl transferase (OST) complex that catalyzes the initial transfer of a defined glycan (Glc(3)Man(9)GlcNAc(2) in eukaryotes) from the lipid carrier dolichol-pyrophosphate to an asparagine residue within an Asn-X-Ser/Thr consensus motif in nascent polypeptide chains, the first step in protein N-glycosylation. N-glycosylation occurs cotranslationally and the complex associates with the Sec61 complex at the channel-forming translocon complex that mediates protein translocation across the endoplasmic reticulum (ER). All subunits are required for a maximal enzyme activity.</text>
</comment>
<gene>
    <name evidence="13" type="ORF">Taro_022911</name>
</gene>
<evidence type="ECO:0000256" key="2">
    <source>
        <dbReference type="ARBA" id="ARBA00004477"/>
    </source>
</evidence>
<proteinExistence type="inferred from homology"/>
<dbReference type="InterPro" id="IPR003038">
    <property type="entry name" value="DAD/Ost2"/>
</dbReference>
<evidence type="ECO:0000313" key="14">
    <source>
        <dbReference type="Proteomes" id="UP000652761"/>
    </source>
</evidence>
<comment type="subcellular location">
    <subcellularLocation>
        <location evidence="2 11">Endoplasmic reticulum membrane</location>
        <topology evidence="2 11">Multi-pass membrane protein</topology>
    </subcellularLocation>
</comment>
<evidence type="ECO:0000256" key="3">
    <source>
        <dbReference type="ARBA" id="ARBA00004922"/>
    </source>
</evidence>
<feature type="compositionally biased region" description="Polar residues" evidence="12">
    <location>
        <begin position="86"/>
        <end position="97"/>
    </location>
</feature>
<evidence type="ECO:0000256" key="7">
    <source>
        <dbReference type="ARBA" id="ARBA00022703"/>
    </source>
</evidence>
<evidence type="ECO:0000256" key="9">
    <source>
        <dbReference type="ARBA" id="ARBA00022989"/>
    </source>
</evidence>
<comment type="subunit">
    <text evidence="5 11">Component of the oligosaccharyltransferase (OST) complex.</text>
</comment>